<evidence type="ECO:0000259" key="3">
    <source>
        <dbReference type="Pfam" id="PF06155"/>
    </source>
</evidence>
<sequence length="127" mass="14883">MSEFKPEKIIVSKAKDKLTLVYKMRDRISLSAEYLRVYSPSAEVRGHHPSDHVLQYGKKNVRIINVKKVGLYAIQLVFDDGHDSGIYSWDYIFSLKKNYEAYWKNYLLLLAKESQSRLPDTQILELK</sequence>
<dbReference type="InterPro" id="IPR010376">
    <property type="entry name" value="GBBH-like_N"/>
</dbReference>
<dbReference type="Gene3D" id="3.30.2020.30">
    <property type="match status" value="1"/>
</dbReference>
<evidence type="ECO:0000313" key="5">
    <source>
        <dbReference type="Proteomes" id="UP000318148"/>
    </source>
</evidence>
<evidence type="ECO:0000256" key="2">
    <source>
        <dbReference type="ARBA" id="ARBA00023004"/>
    </source>
</evidence>
<evidence type="ECO:0000256" key="1">
    <source>
        <dbReference type="ARBA" id="ARBA00022723"/>
    </source>
</evidence>
<dbReference type="EMBL" id="SHBO01000062">
    <property type="protein sequence ID" value="RZO03776.1"/>
    <property type="molecule type" value="Genomic_DNA"/>
</dbReference>
<dbReference type="PANTHER" id="PTHR35303:SF5">
    <property type="entry name" value="OS02G0197800 PROTEIN"/>
    <property type="match status" value="1"/>
</dbReference>
<reference evidence="4 5" key="1">
    <citation type="submission" date="2019-02" db="EMBL/GenBank/DDBJ databases">
        <title>Prokaryotic population dynamics and viral predation in marine succession experiment using metagenomics: the confinement effect.</title>
        <authorList>
            <person name="Haro-Moreno J.M."/>
            <person name="Rodriguez-Valera F."/>
            <person name="Lopez-Perez M."/>
        </authorList>
    </citation>
    <scope>NUCLEOTIDE SEQUENCE [LARGE SCALE GENOMIC DNA]</scope>
    <source>
        <strain evidence="4">MED-G169</strain>
    </source>
</reference>
<name>A0A520LKT9_9GAMM</name>
<organism evidence="4 5">
    <name type="scientific">SAR92 clade bacterium</name>
    <dbReference type="NCBI Taxonomy" id="2315479"/>
    <lineage>
        <taxon>Bacteria</taxon>
        <taxon>Pseudomonadati</taxon>
        <taxon>Pseudomonadota</taxon>
        <taxon>Gammaproteobacteria</taxon>
        <taxon>Cellvibrionales</taxon>
        <taxon>Porticoccaceae</taxon>
        <taxon>SAR92 clade</taxon>
    </lineage>
</organism>
<keyword evidence="2" id="KW-0408">Iron</keyword>
<dbReference type="Proteomes" id="UP000318148">
    <property type="component" value="Unassembled WGS sequence"/>
</dbReference>
<keyword evidence="1" id="KW-0479">Metal-binding</keyword>
<dbReference type="Pfam" id="PF06155">
    <property type="entry name" value="GBBH-like_N"/>
    <property type="match status" value="1"/>
</dbReference>
<dbReference type="PANTHER" id="PTHR35303">
    <property type="entry name" value="OS02G0197800 PROTEIN"/>
    <property type="match status" value="1"/>
</dbReference>
<feature type="domain" description="Gamma-butyrobetaine hydroxylase-like N-terminal" evidence="3">
    <location>
        <begin position="11"/>
        <end position="92"/>
    </location>
</feature>
<comment type="caution">
    <text evidence="4">The sequence shown here is derived from an EMBL/GenBank/DDBJ whole genome shotgun (WGS) entry which is preliminary data.</text>
</comment>
<dbReference type="AlphaFoldDB" id="A0A520LKT9"/>
<protein>
    <submittedName>
        <fullName evidence="4">DUF971 domain-containing protein</fullName>
    </submittedName>
</protein>
<dbReference type="GO" id="GO:0046872">
    <property type="term" value="F:metal ion binding"/>
    <property type="evidence" value="ECO:0007669"/>
    <property type="project" value="UniProtKB-KW"/>
</dbReference>
<accession>A0A520LKT9</accession>
<gene>
    <name evidence="4" type="ORF">EVB02_04095</name>
</gene>
<proteinExistence type="predicted"/>
<dbReference type="InterPro" id="IPR038492">
    <property type="entry name" value="GBBH-like_N_sf"/>
</dbReference>
<evidence type="ECO:0000313" key="4">
    <source>
        <dbReference type="EMBL" id="RZO03776.1"/>
    </source>
</evidence>